<dbReference type="EMBL" id="JARRAG010000002">
    <property type="protein sequence ID" value="MDG3004532.1"/>
    <property type="molecule type" value="Genomic_DNA"/>
</dbReference>
<feature type="transmembrane region" description="Helical" evidence="1">
    <location>
        <begin position="87"/>
        <end position="109"/>
    </location>
</feature>
<evidence type="ECO:0000313" key="2">
    <source>
        <dbReference type="EMBL" id="MDG3004532.1"/>
    </source>
</evidence>
<keyword evidence="1" id="KW-0472">Membrane</keyword>
<protein>
    <submittedName>
        <fullName evidence="2">Uncharacterized protein</fullName>
    </submittedName>
</protein>
<organism evidence="2 3">
    <name type="scientific">Paludisphaera mucosa</name>
    <dbReference type="NCBI Taxonomy" id="3030827"/>
    <lineage>
        <taxon>Bacteria</taxon>
        <taxon>Pseudomonadati</taxon>
        <taxon>Planctomycetota</taxon>
        <taxon>Planctomycetia</taxon>
        <taxon>Isosphaerales</taxon>
        <taxon>Isosphaeraceae</taxon>
        <taxon>Paludisphaera</taxon>
    </lineage>
</organism>
<proteinExistence type="predicted"/>
<accession>A0ABT6FAH8</accession>
<reference evidence="2 3" key="1">
    <citation type="submission" date="2023-03" db="EMBL/GenBank/DDBJ databases">
        <title>Paludisphaera mucosa sp. nov. a novel planctomycete from northern fen.</title>
        <authorList>
            <person name="Ivanova A."/>
        </authorList>
    </citation>
    <scope>NUCLEOTIDE SEQUENCE [LARGE SCALE GENOMIC DNA]</scope>
    <source>
        <strain evidence="2 3">Pla2</strain>
    </source>
</reference>
<keyword evidence="3" id="KW-1185">Reference proteome</keyword>
<evidence type="ECO:0000256" key="1">
    <source>
        <dbReference type="SAM" id="Phobius"/>
    </source>
</evidence>
<sequence>MIVVLWAAIDLAGVRLMAEADAFGPRRDVGCVVAAMAVAAVPMPLLAILIAILDRPGPVQDWYLTLSALGFAGLLCVALLAQEPACYLLTGGFSSCSFLPLFLVPAGLGPIRDVWWRVRPGVCAKCGRRAVISVRKPGSRLAEMTGLDGWCASCGAAFVRAKITEPWLASVGLRGREAGR</sequence>
<keyword evidence="1" id="KW-0812">Transmembrane</keyword>
<feature type="transmembrane region" description="Helical" evidence="1">
    <location>
        <begin position="32"/>
        <end position="53"/>
    </location>
</feature>
<keyword evidence="1" id="KW-1133">Transmembrane helix</keyword>
<gene>
    <name evidence="2" type="ORF">PZE19_12165</name>
</gene>
<dbReference type="Proteomes" id="UP001216907">
    <property type="component" value="Unassembled WGS sequence"/>
</dbReference>
<evidence type="ECO:0000313" key="3">
    <source>
        <dbReference type="Proteomes" id="UP001216907"/>
    </source>
</evidence>
<feature type="transmembrane region" description="Helical" evidence="1">
    <location>
        <begin position="62"/>
        <end position="81"/>
    </location>
</feature>
<comment type="caution">
    <text evidence="2">The sequence shown here is derived from an EMBL/GenBank/DDBJ whole genome shotgun (WGS) entry which is preliminary data.</text>
</comment>
<name>A0ABT6FAH8_9BACT</name>
<dbReference type="RefSeq" id="WP_277860887.1">
    <property type="nucleotide sequence ID" value="NZ_JARRAG010000002.1"/>
</dbReference>